<comment type="caution">
    <text evidence="7">The sequence shown here is derived from an EMBL/GenBank/DDBJ whole genome shotgun (WGS) entry which is preliminary data.</text>
</comment>
<comment type="catalytic activity">
    <reaction evidence="1">
        <text>[protein]-peptidylproline (omega=180) = [protein]-peptidylproline (omega=0)</text>
        <dbReference type="Rhea" id="RHEA:16237"/>
        <dbReference type="Rhea" id="RHEA-COMP:10747"/>
        <dbReference type="Rhea" id="RHEA-COMP:10748"/>
        <dbReference type="ChEBI" id="CHEBI:83833"/>
        <dbReference type="ChEBI" id="CHEBI:83834"/>
        <dbReference type="EC" id="5.2.1.8"/>
    </reaction>
</comment>
<keyword evidence="6" id="KW-1133">Transmembrane helix</keyword>
<dbReference type="AlphaFoldDB" id="A0A1F5JX00"/>
<protein>
    <recommendedName>
        <fullName evidence="2">peptidylprolyl isomerase</fullName>
        <ecNumber evidence="2">5.2.1.8</ecNumber>
    </recommendedName>
</protein>
<dbReference type="InterPro" id="IPR050245">
    <property type="entry name" value="PrsA_foldase"/>
</dbReference>
<gene>
    <name evidence="7" type="ORF">A3C59_02700</name>
</gene>
<accession>A0A1F5JX00</accession>
<sequence length="219" mass="24635">MPKRSTKKSVPQIPGGQLNNFLNNFPDKLMNFKSSKKFYLIALILGILLLAIYKKNLFVAAMVNGQPVTNWQLQSELNSQFRTQTLNQLINEKIILDEAKKNNAIASQAEIDQKIAELEIQVGGAETLDGLLSQQGQTRSSIRNQIRIQLAISKLYEKDATVSSEEVTKYIEENKAQMQATDSAGLEKEATEALKQQKLSQIFSEKFQQLRSSANIQIF</sequence>
<evidence type="ECO:0000313" key="7">
    <source>
        <dbReference type="EMBL" id="OGE32981.1"/>
    </source>
</evidence>
<evidence type="ECO:0000256" key="1">
    <source>
        <dbReference type="ARBA" id="ARBA00000971"/>
    </source>
</evidence>
<dbReference type="Gene3D" id="1.10.4030.10">
    <property type="entry name" value="Porin chaperone SurA, peptide-binding domain"/>
    <property type="match status" value="1"/>
</dbReference>
<proteinExistence type="predicted"/>
<dbReference type="SUPFAM" id="SSF109998">
    <property type="entry name" value="Triger factor/SurA peptide-binding domain-like"/>
    <property type="match status" value="1"/>
</dbReference>
<evidence type="ECO:0000313" key="8">
    <source>
        <dbReference type="Proteomes" id="UP000176902"/>
    </source>
</evidence>
<evidence type="ECO:0000256" key="5">
    <source>
        <dbReference type="ARBA" id="ARBA00023235"/>
    </source>
</evidence>
<evidence type="ECO:0000256" key="3">
    <source>
        <dbReference type="ARBA" id="ARBA00022729"/>
    </source>
</evidence>
<keyword evidence="3" id="KW-0732">Signal</keyword>
<keyword evidence="6" id="KW-0812">Transmembrane</keyword>
<keyword evidence="4" id="KW-0697">Rotamase</keyword>
<dbReference type="Proteomes" id="UP000176902">
    <property type="component" value="Unassembled WGS sequence"/>
</dbReference>
<dbReference type="InterPro" id="IPR027304">
    <property type="entry name" value="Trigger_fact/SurA_dom_sf"/>
</dbReference>
<dbReference type="GO" id="GO:0003755">
    <property type="term" value="F:peptidyl-prolyl cis-trans isomerase activity"/>
    <property type="evidence" value="ECO:0007669"/>
    <property type="project" value="UniProtKB-KW"/>
</dbReference>
<dbReference type="PANTHER" id="PTHR47245">
    <property type="entry name" value="PEPTIDYLPROLYL ISOMERASE"/>
    <property type="match status" value="1"/>
</dbReference>
<organism evidence="7 8">
    <name type="scientific">Candidatus Daviesbacteria bacterium RIFCSPHIGHO2_02_FULL_36_13</name>
    <dbReference type="NCBI Taxonomy" id="1797768"/>
    <lineage>
        <taxon>Bacteria</taxon>
        <taxon>Candidatus Daviesiibacteriota</taxon>
    </lineage>
</organism>
<evidence type="ECO:0000256" key="4">
    <source>
        <dbReference type="ARBA" id="ARBA00023110"/>
    </source>
</evidence>
<name>A0A1F5JX00_9BACT</name>
<feature type="transmembrane region" description="Helical" evidence="6">
    <location>
        <begin position="38"/>
        <end position="54"/>
    </location>
</feature>
<reference evidence="7 8" key="1">
    <citation type="journal article" date="2016" name="Nat. Commun.">
        <title>Thousands of microbial genomes shed light on interconnected biogeochemical processes in an aquifer system.</title>
        <authorList>
            <person name="Anantharaman K."/>
            <person name="Brown C.T."/>
            <person name="Hug L.A."/>
            <person name="Sharon I."/>
            <person name="Castelle C.J."/>
            <person name="Probst A.J."/>
            <person name="Thomas B.C."/>
            <person name="Singh A."/>
            <person name="Wilkins M.J."/>
            <person name="Karaoz U."/>
            <person name="Brodie E.L."/>
            <person name="Williams K.H."/>
            <person name="Hubbard S.S."/>
            <person name="Banfield J.F."/>
        </authorList>
    </citation>
    <scope>NUCLEOTIDE SEQUENCE [LARGE SCALE GENOMIC DNA]</scope>
</reference>
<keyword evidence="6" id="KW-0472">Membrane</keyword>
<dbReference type="STRING" id="1797768.A3C59_02700"/>
<keyword evidence="5" id="KW-0413">Isomerase</keyword>
<dbReference type="EMBL" id="MFCV01000017">
    <property type="protein sequence ID" value="OGE32981.1"/>
    <property type="molecule type" value="Genomic_DNA"/>
</dbReference>
<dbReference type="Pfam" id="PF13624">
    <property type="entry name" value="SurA_N_3"/>
    <property type="match status" value="1"/>
</dbReference>
<dbReference type="EC" id="5.2.1.8" evidence="2"/>
<evidence type="ECO:0000256" key="2">
    <source>
        <dbReference type="ARBA" id="ARBA00013194"/>
    </source>
</evidence>
<evidence type="ECO:0000256" key="6">
    <source>
        <dbReference type="SAM" id="Phobius"/>
    </source>
</evidence>
<dbReference type="PANTHER" id="PTHR47245:SF1">
    <property type="entry name" value="FOLDASE PROTEIN PRSA"/>
    <property type="match status" value="1"/>
</dbReference>